<organism evidence="1 2">
    <name type="scientific">Streptomyces olindensis</name>
    <dbReference type="NCBI Taxonomy" id="358823"/>
    <lineage>
        <taxon>Bacteria</taxon>
        <taxon>Bacillati</taxon>
        <taxon>Actinomycetota</taxon>
        <taxon>Actinomycetes</taxon>
        <taxon>Kitasatosporales</taxon>
        <taxon>Streptomycetaceae</taxon>
        <taxon>Streptomyces</taxon>
    </lineage>
</organism>
<protein>
    <recommendedName>
        <fullName evidence="3">CHAT domain-containing protein</fullName>
    </recommendedName>
</protein>
<evidence type="ECO:0008006" key="3">
    <source>
        <dbReference type="Google" id="ProtNLM"/>
    </source>
</evidence>
<evidence type="ECO:0000313" key="1">
    <source>
        <dbReference type="EMBL" id="MEU2265813.1"/>
    </source>
</evidence>
<comment type="caution">
    <text evidence="1">The sequence shown here is derived from an EMBL/GenBank/DDBJ whole genome shotgun (WGS) entry which is preliminary data.</text>
</comment>
<dbReference type="Proteomes" id="UP001550603">
    <property type="component" value="Unassembled WGS sequence"/>
</dbReference>
<proteinExistence type="predicted"/>
<keyword evidence="2" id="KW-1185">Reference proteome</keyword>
<reference evidence="1 2" key="1">
    <citation type="submission" date="2024-06" db="EMBL/GenBank/DDBJ databases">
        <title>The Natural Products Discovery Center: Release of the First 8490 Sequenced Strains for Exploring Actinobacteria Biosynthetic Diversity.</title>
        <authorList>
            <person name="Kalkreuter E."/>
            <person name="Kautsar S.A."/>
            <person name="Yang D."/>
            <person name="Bader C.D."/>
            <person name="Teijaro C.N."/>
            <person name="Fluegel L."/>
            <person name="Davis C.M."/>
            <person name="Simpson J.R."/>
            <person name="Lauterbach L."/>
            <person name="Steele A.D."/>
            <person name="Gui C."/>
            <person name="Meng S."/>
            <person name="Li G."/>
            <person name="Viehrig K."/>
            <person name="Ye F."/>
            <person name="Su P."/>
            <person name="Kiefer A.F."/>
            <person name="Nichols A."/>
            <person name="Cepeda A.J."/>
            <person name="Yan W."/>
            <person name="Fan B."/>
            <person name="Jiang Y."/>
            <person name="Adhikari A."/>
            <person name="Zheng C.-J."/>
            <person name="Schuster L."/>
            <person name="Cowan T.M."/>
            <person name="Smanski M.J."/>
            <person name="Chevrette M.G."/>
            <person name="De Carvalho L.P.S."/>
            <person name="Shen B."/>
        </authorList>
    </citation>
    <scope>NUCLEOTIDE SEQUENCE [LARGE SCALE GENOMIC DNA]</scope>
    <source>
        <strain evidence="1 2">NPDC019583</strain>
    </source>
</reference>
<gene>
    <name evidence="1" type="ORF">ABZ568_05090</name>
</gene>
<dbReference type="RefSeq" id="WP_359785613.1">
    <property type="nucleotide sequence ID" value="NZ_JBEYBN010000004.1"/>
</dbReference>
<evidence type="ECO:0000313" key="2">
    <source>
        <dbReference type="Proteomes" id="UP001550603"/>
    </source>
</evidence>
<name>A0ABV2XP79_9ACTN</name>
<sequence>MTEPPETLPPPPPAGAIELATALSIATRMEPELIRAVRLRLLPHLAVGAEADLWFCDWVGARTPEAIALIPECLPYLRAALVDKLATEPRFREVMGIVTEFHRGLSPALLLEEQITWDSLSGDTESATENLNRALHALVRENRSGLAGWFAEASRRLPSETLSTTTAWSFANAARTHVPSLDPGTAPELTLDTVSSIASVLGEAPLGVLRVGEALLLGKVRGEDAAAVLVPDTSPRVVEVTAGDTVRTVRVDAAEVVRVVVGTGPVSLRTGAGHVYVIDGPLPVAPQPDASPYEELSDLIGPEVDPGLVPRLTQAIRHLLDESRRTDDTVALRRALTLTQRALDAGYEPRDFPELGCEAAEALYLHGVRLGSRKSLEQTVRVAQHVTGVPAPELSVRVGALLGAAQREIFCHTADLSHLHRSVDTLETWTNRLLSGPVPVGRLVSELLDTYVLLHEIQPRQDSLRRALDLAGAALESPADQEAAAPALARVLVARYKAEGGPDDLDQAEFLAETVSARRESRSVQAEAAAVLASVHMARFWRDGSPAALETALRQCRSAARICPGSDRLLRARLRHALSDILRVRAAVLSEHKDLDEAVRLAEWAGKTLPGRSVWRMAALLDLNRCLLDRFRRTGSVSDLDLAVNASREVVSHSRNHPDLPYRHTALVQEGECLILRYKATEDSPALGQAVDSLRSAREFILAQGYAWSVAYASALLELYTLDPSPAEVASALAELDSLMVHDDDLDPRFTSPESAPIVLAQAALVSVLPNPASAALDRAAEKAQHVALRGDVPPLLRLRAGLVWGNLAIRQNRSADVVLGYETVAALVPLVLLTSGPEHADLLRSWEKLSREAAAHAIELGTPERALEFLEQRSVLQAAWRQGSFAEVNRLREAAPDLVAQLRQWWAFLHLVPTSLASWARRPQGSVAARLDQLVAAVRALPDFDHFLASMPTRQLVAAASEGPVVVLNAAAHRCDALLVTRQGVSVLPLAGVSLVQLSDNSLRYRLATGYDRRQTDAPEAWSVLDWLRRRVVEPVLSALGMALPPGPGLPDSAAAGAPESLPRMWWCPTDPFAVLPLHLAGRRRDNALHYAVHSYTSSLQALTAARHRERHAVGSPLQAPVQPMLLVLADDDLPHGNREIEAIGRAVLDTQVLRGERATGANVAARLGKHPCFHFVGRAGLHKGVPHLRFGAEGALDQPRLGLRPGLGGPLAYLSVRETEGSDLVFENDGWALATCFQAAGFDHVIGLPVWGTDRAAADLAQAVYDRLLAPDGLLHPERSAHALHHVLRQALAESPDRALLFAAVVHLGP</sequence>
<dbReference type="EMBL" id="JBEYBN010000004">
    <property type="protein sequence ID" value="MEU2265813.1"/>
    <property type="molecule type" value="Genomic_DNA"/>
</dbReference>
<accession>A0ABV2XP79</accession>